<evidence type="ECO:0000256" key="12">
    <source>
        <dbReference type="PROSITE-ProRule" id="PRU00886"/>
    </source>
</evidence>
<dbReference type="HAMAP" id="MF_00344">
    <property type="entry name" value="GMP_synthase"/>
    <property type="match status" value="1"/>
</dbReference>
<evidence type="ECO:0000259" key="13">
    <source>
        <dbReference type="PROSITE" id="PS51553"/>
    </source>
</evidence>
<feature type="binding site" evidence="12">
    <location>
        <begin position="225"/>
        <end position="231"/>
    </location>
    <ligand>
        <name>ATP</name>
        <dbReference type="ChEBI" id="CHEBI:30616"/>
    </ligand>
</feature>
<dbReference type="PRINTS" id="PR00096">
    <property type="entry name" value="GATASE"/>
</dbReference>
<dbReference type="RefSeq" id="WP_307348303.1">
    <property type="nucleotide sequence ID" value="NZ_JAUSVS010000002.1"/>
</dbReference>
<dbReference type="InterPro" id="IPR004739">
    <property type="entry name" value="GMP_synth_GATase"/>
</dbReference>
<reference evidence="14 15" key="1">
    <citation type="submission" date="2023-07" db="EMBL/GenBank/DDBJ databases">
        <title>Genomic Encyclopedia of Type Strains, Phase IV (KMG-IV): sequencing the most valuable type-strain genomes for metagenomic binning, comparative biology and taxonomic classification.</title>
        <authorList>
            <person name="Goeker M."/>
        </authorList>
    </citation>
    <scope>NUCLEOTIDE SEQUENCE [LARGE SCALE GENOMIC DNA]</scope>
    <source>
        <strain evidence="14 15">DSM 18695</strain>
    </source>
</reference>
<comment type="subunit">
    <text evidence="11">Homodimer.</text>
</comment>
<keyword evidence="8 11" id="KW-0658">Purine biosynthesis</keyword>
<dbReference type="EC" id="6.3.5.2" evidence="3 11"/>
<dbReference type="Gene3D" id="3.40.50.620">
    <property type="entry name" value="HUPs"/>
    <property type="match status" value="1"/>
</dbReference>
<dbReference type="Gene3D" id="3.30.300.10">
    <property type="match status" value="1"/>
</dbReference>
<evidence type="ECO:0000256" key="8">
    <source>
        <dbReference type="ARBA" id="ARBA00022755"/>
    </source>
</evidence>
<feature type="domain" description="GMPS ATP-PPase" evidence="13">
    <location>
        <begin position="198"/>
        <end position="390"/>
    </location>
</feature>
<evidence type="ECO:0000256" key="7">
    <source>
        <dbReference type="ARBA" id="ARBA00022749"/>
    </source>
</evidence>
<accession>A0ABU0IPQ5</accession>
<gene>
    <name evidence="11" type="primary">guaA</name>
    <name evidence="14" type="ORF">QO010_001762</name>
</gene>
<comment type="function">
    <text evidence="1 11">Catalyzes the synthesis of GMP from XMP.</text>
</comment>
<comment type="caution">
    <text evidence="14">The sequence shown here is derived from an EMBL/GenBank/DDBJ whole genome shotgun (WGS) entry which is preliminary data.</text>
</comment>
<dbReference type="Proteomes" id="UP001228905">
    <property type="component" value="Unassembled WGS sequence"/>
</dbReference>
<evidence type="ECO:0000256" key="1">
    <source>
        <dbReference type="ARBA" id="ARBA00002332"/>
    </source>
</evidence>
<dbReference type="InterPro" id="IPR014729">
    <property type="entry name" value="Rossmann-like_a/b/a_fold"/>
</dbReference>
<feature type="active site" evidence="11">
    <location>
        <position position="173"/>
    </location>
</feature>
<dbReference type="NCBIfam" id="TIGR00888">
    <property type="entry name" value="guaA_Nterm"/>
    <property type="match status" value="1"/>
</dbReference>
<dbReference type="GO" id="GO:0003922">
    <property type="term" value="F:GMP synthase (glutamine-hydrolyzing) activity"/>
    <property type="evidence" value="ECO:0007669"/>
    <property type="project" value="UniProtKB-EC"/>
</dbReference>
<dbReference type="PROSITE" id="PS51273">
    <property type="entry name" value="GATASE_TYPE_1"/>
    <property type="match status" value="1"/>
</dbReference>
<dbReference type="InterPro" id="IPR001674">
    <property type="entry name" value="GMP_synth_C"/>
</dbReference>
<dbReference type="Pfam" id="PF00117">
    <property type="entry name" value="GATase"/>
    <property type="match status" value="1"/>
</dbReference>
<dbReference type="PROSITE" id="PS51553">
    <property type="entry name" value="GMPS_ATP_PPASE"/>
    <property type="match status" value="1"/>
</dbReference>
<evidence type="ECO:0000256" key="9">
    <source>
        <dbReference type="ARBA" id="ARBA00022840"/>
    </source>
</evidence>
<feature type="active site" description="Nucleophile" evidence="11">
    <location>
        <position position="84"/>
    </location>
</feature>
<evidence type="ECO:0000313" key="15">
    <source>
        <dbReference type="Proteomes" id="UP001228905"/>
    </source>
</evidence>
<keyword evidence="10 11" id="KW-0315">Glutamine amidotransferase</keyword>
<sequence length="515" mass="55674">MTDRHQPVLIVDFGSQVTQLIARRVRESGVYCEIHPYDKAEAALFALQPAAIILSGGPASTTEDESPRAARALFEAGVPVLGVCYGEQTMVAELGGAVETGHHREFGRAEIAITRDSPLFAGLGEHQQVWMSHGDKITAIPEGFQVIATSSGSPFAAIADEARQFYGVQFHPEVVHTPHGAQIYRNFTHGIAGLSGDWTMAAFRGEAIARIRAQVGKGKVICGLSGGVDSSVAAVLIHEAIGDQLTCVYVDTGLMRLGESEQVVSLFRNHYNIPLIHVDASEQFLGELAGISDPETKRKTIGRLFIEVFDREAGKIDGAEFLAQGTLYPDVIESVSAKGGPSAVIKSHHNVGGLPDFMKLKLVEPLRELFKDEVRVLGVELGLPPAFVGRHPFPGPGLAIRIPGEITPEKVATLQKADAIYLEEIRNAGLYDQIWQAFAVLLPVKTVGVMGDARTYEDVCALRAVTSTDGMTADFYEFPWAVLAKAATRIINEVKGINRVVYDVTSKPPGTIEWE</sequence>
<feature type="active site" evidence="11">
    <location>
        <position position="171"/>
    </location>
</feature>
<dbReference type="CDD" id="cd01997">
    <property type="entry name" value="GMP_synthase_C"/>
    <property type="match status" value="1"/>
</dbReference>
<evidence type="ECO:0000256" key="4">
    <source>
        <dbReference type="ARBA" id="ARBA00021562"/>
    </source>
</evidence>
<dbReference type="PANTHER" id="PTHR11922">
    <property type="entry name" value="GMP SYNTHASE-RELATED"/>
    <property type="match status" value="1"/>
</dbReference>
<comment type="catalytic activity">
    <reaction evidence="11">
        <text>XMP + L-glutamine + ATP + H2O = GMP + L-glutamate + AMP + diphosphate + 2 H(+)</text>
        <dbReference type="Rhea" id="RHEA:11680"/>
        <dbReference type="ChEBI" id="CHEBI:15377"/>
        <dbReference type="ChEBI" id="CHEBI:15378"/>
        <dbReference type="ChEBI" id="CHEBI:29985"/>
        <dbReference type="ChEBI" id="CHEBI:30616"/>
        <dbReference type="ChEBI" id="CHEBI:33019"/>
        <dbReference type="ChEBI" id="CHEBI:57464"/>
        <dbReference type="ChEBI" id="CHEBI:58115"/>
        <dbReference type="ChEBI" id="CHEBI:58359"/>
        <dbReference type="ChEBI" id="CHEBI:456215"/>
        <dbReference type="EC" id="6.3.5.2"/>
    </reaction>
</comment>
<dbReference type="PRINTS" id="PR00097">
    <property type="entry name" value="ANTSNTHASEII"/>
</dbReference>
<dbReference type="Gene3D" id="3.40.50.880">
    <property type="match status" value="1"/>
</dbReference>
<keyword evidence="5 11" id="KW-0436">Ligase</keyword>
<organism evidence="14 15">
    <name type="scientific">Caulobacter ginsengisoli</name>
    <dbReference type="NCBI Taxonomy" id="400775"/>
    <lineage>
        <taxon>Bacteria</taxon>
        <taxon>Pseudomonadati</taxon>
        <taxon>Pseudomonadota</taxon>
        <taxon>Alphaproteobacteria</taxon>
        <taxon>Caulobacterales</taxon>
        <taxon>Caulobacteraceae</taxon>
        <taxon>Caulobacter</taxon>
    </lineage>
</organism>
<dbReference type="EMBL" id="JAUSVS010000002">
    <property type="protein sequence ID" value="MDQ0463991.1"/>
    <property type="molecule type" value="Genomic_DNA"/>
</dbReference>
<dbReference type="InterPro" id="IPR025777">
    <property type="entry name" value="GMPS_ATP_PPase_dom"/>
</dbReference>
<evidence type="ECO:0000256" key="10">
    <source>
        <dbReference type="ARBA" id="ARBA00022962"/>
    </source>
</evidence>
<comment type="pathway">
    <text evidence="2 11">Purine metabolism; GMP biosynthesis; GMP from XMP (L-Gln route): step 1/1.</text>
</comment>
<evidence type="ECO:0000256" key="6">
    <source>
        <dbReference type="ARBA" id="ARBA00022741"/>
    </source>
</evidence>
<dbReference type="Pfam" id="PF02540">
    <property type="entry name" value="NAD_synthase"/>
    <property type="match status" value="1"/>
</dbReference>
<protein>
    <recommendedName>
        <fullName evidence="4 11">GMP synthase [glutamine-hydrolyzing]</fullName>
        <ecNumber evidence="3 11">6.3.5.2</ecNumber>
    </recommendedName>
    <alternativeName>
        <fullName evidence="11">GMP synthetase</fullName>
    </alternativeName>
    <alternativeName>
        <fullName evidence="11">Glutamine amidotransferase</fullName>
    </alternativeName>
</protein>
<evidence type="ECO:0000256" key="11">
    <source>
        <dbReference type="HAMAP-Rule" id="MF_00344"/>
    </source>
</evidence>
<dbReference type="CDD" id="cd01742">
    <property type="entry name" value="GATase1_GMP_Synthase"/>
    <property type="match status" value="1"/>
</dbReference>
<evidence type="ECO:0000256" key="3">
    <source>
        <dbReference type="ARBA" id="ARBA00012746"/>
    </source>
</evidence>
<keyword evidence="9 11" id="KW-0067">ATP-binding</keyword>
<evidence type="ECO:0000256" key="5">
    <source>
        <dbReference type="ARBA" id="ARBA00022598"/>
    </source>
</evidence>
<dbReference type="Pfam" id="PF00958">
    <property type="entry name" value="GMP_synt_C"/>
    <property type="match status" value="1"/>
</dbReference>
<keyword evidence="15" id="KW-1185">Reference proteome</keyword>
<dbReference type="InterPro" id="IPR022310">
    <property type="entry name" value="NAD/GMP_synthase"/>
</dbReference>
<dbReference type="InterPro" id="IPR022955">
    <property type="entry name" value="GMP_synthase"/>
</dbReference>
<keyword evidence="7 11" id="KW-0332">GMP biosynthesis</keyword>
<dbReference type="SUPFAM" id="SSF52317">
    <property type="entry name" value="Class I glutamine amidotransferase-like"/>
    <property type="match status" value="1"/>
</dbReference>
<dbReference type="SUPFAM" id="SSF54810">
    <property type="entry name" value="GMP synthetase C-terminal dimerisation domain"/>
    <property type="match status" value="1"/>
</dbReference>
<dbReference type="PANTHER" id="PTHR11922:SF2">
    <property type="entry name" value="GMP SYNTHASE [GLUTAMINE-HYDROLYZING]"/>
    <property type="match status" value="1"/>
</dbReference>
<dbReference type="InterPro" id="IPR017926">
    <property type="entry name" value="GATASE"/>
</dbReference>
<dbReference type="NCBIfam" id="NF000848">
    <property type="entry name" value="PRK00074.1"/>
    <property type="match status" value="1"/>
</dbReference>
<evidence type="ECO:0000256" key="2">
    <source>
        <dbReference type="ARBA" id="ARBA00005153"/>
    </source>
</evidence>
<proteinExistence type="inferred from homology"/>
<dbReference type="InterPro" id="IPR029062">
    <property type="entry name" value="Class_I_gatase-like"/>
</dbReference>
<keyword evidence="6 11" id="KW-0547">Nucleotide-binding</keyword>
<dbReference type="NCBIfam" id="TIGR00884">
    <property type="entry name" value="guaA_Cterm"/>
    <property type="match status" value="1"/>
</dbReference>
<dbReference type="SUPFAM" id="SSF52402">
    <property type="entry name" value="Adenine nucleotide alpha hydrolases-like"/>
    <property type="match status" value="1"/>
</dbReference>
<name>A0ABU0IPQ5_9CAUL</name>
<evidence type="ECO:0000313" key="14">
    <source>
        <dbReference type="EMBL" id="MDQ0463991.1"/>
    </source>
</evidence>